<protein>
    <submittedName>
        <fullName evidence="1">Uncharacterized protein</fullName>
    </submittedName>
</protein>
<dbReference type="EMBL" id="CAJJDP010000074">
    <property type="protein sequence ID" value="CAD8180389.1"/>
    <property type="molecule type" value="Genomic_DNA"/>
</dbReference>
<sequence length="62" mass="7083">MKEESILQENITQNPTLIQLGASKIIHDAKKYGSNQETLRLREHLHSYIGSEGFNIIFLNLS</sequence>
<dbReference type="AlphaFoldDB" id="A0A8S1VXC4"/>
<accession>A0A8S1VXC4</accession>
<evidence type="ECO:0000313" key="1">
    <source>
        <dbReference type="EMBL" id="CAD8180389.1"/>
    </source>
</evidence>
<organism evidence="1 2">
    <name type="scientific">Paramecium octaurelia</name>
    <dbReference type="NCBI Taxonomy" id="43137"/>
    <lineage>
        <taxon>Eukaryota</taxon>
        <taxon>Sar</taxon>
        <taxon>Alveolata</taxon>
        <taxon>Ciliophora</taxon>
        <taxon>Intramacronucleata</taxon>
        <taxon>Oligohymenophorea</taxon>
        <taxon>Peniculida</taxon>
        <taxon>Parameciidae</taxon>
        <taxon>Paramecium</taxon>
    </lineage>
</organism>
<proteinExistence type="predicted"/>
<gene>
    <name evidence="1" type="ORF">POCTA_138.1.T0750003</name>
</gene>
<reference evidence="1" key="1">
    <citation type="submission" date="2021-01" db="EMBL/GenBank/DDBJ databases">
        <authorList>
            <consortium name="Genoscope - CEA"/>
            <person name="William W."/>
        </authorList>
    </citation>
    <scope>NUCLEOTIDE SEQUENCE</scope>
</reference>
<dbReference type="Proteomes" id="UP000683925">
    <property type="component" value="Unassembled WGS sequence"/>
</dbReference>
<keyword evidence="2" id="KW-1185">Reference proteome</keyword>
<name>A0A8S1VXC4_PAROT</name>
<evidence type="ECO:0000313" key="2">
    <source>
        <dbReference type="Proteomes" id="UP000683925"/>
    </source>
</evidence>
<comment type="caution">
    <text evidence="1">The sequence shown here is derived from an EMBL/GenBank/DDBJ whole genome shotgun (WGS) entry which is preliminary data.</text>
</comment>